<evidence type="ECO:0000313" key="1">
    <source>
        <dbReference type="EMBL" id="KAF2885146.1"/>
    </source>
</evidence>
<organism evidence="1 2">
    <name type="scientific">Ignelater luminosus</name>
    <name type="common">Cucubano</name>
    <name type="synonym">Pyrophorus luminosus</name>
    <dbReference type="NCBI Taxonomy" id="2038154"/>
    <lineage>
        <taxon>Eukaryota</taxon>
        <taxon>Metazoa</taxon>
        <taxon>Ecdysozoa</taxon>
        <taxon>Arthropoda</taxon>
        <taxon>Hexapoda</taxon>
        <taxon>Insecta</taxon>
        <taxon>Pterygota</taxon>
        <taxon>Neoptera</taxon>
        <taxon>Endopterygota</taxon>
        <taxon>Coleoptera</taxon>
        <taxon>Polyphaga</taxon>
        <taxon>Elateriformia</taxon>
        <taxon>Elateroidea</taxon>
        <taxon>Elateridae</taxon>
        <taxon>Agrypninae</taxon>
        <taxon>Pyrophorini</taxon>
        <taxon>Ignelater</taxon>
    </lineage>
</organism>
<dbReference type="Proteomes" id="UP000801492">
    <property type="component" value="Unassembled WGS sequence"/>
</dbReference>
<reference evidence="1" key="1">
    <citation type="submission" date="2019-08" db="EMBL/GenBank/DDBJ databases">
        <title>The genome of the North American firefly Photinus pyralis.</title>
        <authorList>
            <consortium name="Photinus pyralis genome working group"/>
            <person name="Fallon T.R."/>
            <person name="Sander Lower S.E."/>
            <person name="Weng J.-K."/>
        </authorList>
    </citation>
    <scope>NUCLEOTIDE SEQUENCE</scope>
    <source>
        <strain evidence="1">TRF0915ILg1</strain>
        <tissue evidence="1">Whole body</tissue>
    </source>
</reference>
<dbReference type="EMBL" id="VTPC01090027">
    <property type="protein sequence ID" value="KAF2885146.1"/>
    <property type="molecule type" value="Genomic_DNA"/>
</dbReference>
<accession>A0A8K0CHA3</accession>
<keyword evidence="2" id="KW-1185">Reference proteome</keyword>
<gene>
    <name evidence="1" type="ORF">ILUMI_21022</name>
</gene>
<dbReference type="AlphaFoldDB" id="A0A8K0CHA3"/>
<evidence type="ECO:0000313" key="2">
    <source>
        <dbReference type="Proteomes" id="UP000801492"/>
    </source>
</evidence>
<comment type="caution">
    <text evidence="1">The sequence shown here is derived from an EMBL/GenBank/DDBJ whole genome shotgun (WGS) entry which is preliminary data.</text>
</comment>
<name>A0A8K0CHA3_IGNLU</name>
<protein>
    <submittedName>
        <fullName evidence="1">Uncharacterized protein</fullName>
    </submittedName>
</protein>
<sequence length="256" mass="28958">MPQMLPRKEWGGLRQYLPEETADFLFIRNGNKNEMVCVTTSARIYNKLEQTVCEDFLNAIRSYPSPEATSTVRQMSFNRTSLKEAEPRPCQVARLFVSAYAKAATVATAMNAFAKTGIWPCFLMWTLLHLMLPKESSLETPPPSSSVAHEIVNYEKAMNDDSLPGSSNSSFTVTPKDICPVPKKQRKETKLRRLTNSKKDFQTQFKVQRPNQNQFERSSLYQTEASKEFATSPKSIIADFCTNSVINEEQATPGSY</sequence>
<proteinExistence type="predicted"/>